<protein>
    <submittedName>
        <fullName evidence="2">Uncharacterized protein</fullName>
    </submittedName>
</protein>
<gene>
    <name evidence="2" type="ORF">DOTSEDRAFT_32115</name>
</gene>
<accession>N1PXL1</accession>
<dbReference type="EMBL" id="KB446536">
    <property type="protein sequence ID" value="EME47728.1"/>
    <property type="molecule type" value="Genomic_DNA"/>
</dbReference>
<reference evidence="2 3" key="2">
    <citation type="journal article" date="2012" name="PLoS Pathog.">
        <title>Diverse lifestyles and strategies of plant pathogenesis encoded in the genomes of eighteen Dothideomycetes fungi.</title>
        <authorList>
            <person name="Ohm R.A."/>
            <person name="Feau N."/>
            <person name="Henrissat B."/>
            <person name="Schoch C.L."/>
            <person name="Horwitz B.A."/>
            <person name="Barry K.W."/>
            <person name="Condon B.J."/>
            <person name="Copeland A.C."/>
            <person name="Dhillon B."/>
            <person name="Glaser F."/>
            <person name="Hesse C.N."/>
            <person name="Kosti I."/>
            <person name="LaButti K."/>
            <person name="Lindquist E.A."/>
            <person name="Lucas S."/>
            <person name="Salamov A.A."/>
            <person name="Bradshaw R.E."/>
            <person name="Ciuffetti L."/>
            <person name="Hamelin R.C."/>
            <person name="Kema G.H.J."/>
            <person name="Lawrence C."/>
            <person name="Scott J.A."/>
            <person name="Spatafora J.W."/>
            <person name="Turgeon B.G."/>
            <person name="de Wit P.J.G.M."/>
            <person name="Zhong S."/>
            <person name="Goodwin S.B."/>
            <person name="Grigoriev I.V."/>
        </authorList>
    </citation>
    <scope>NUCLEOTIDE SEQUENCE [LARGE SCALE GENOMIC DNA]</scope>
    <source>
        <strain evidence="3">NZE10 / CBS 128990</strain>
    </source>
</reference>
<evidence type="ECO:0000313" key="3">
    <source>
        <dbReference type="Proteomes" id="UP000016933"/>
    </source>
</evidence>
<proteinExistence type="predicted"/>
<sequence length="319" mass="35230">MADSHLEGGFQGRADQPPILMKSHTFGPRYPDQPLTFVYPGKLLSKQADLISIPHHSDYVDILPLLHARFQARSRVKALSKTMAIYCRIATVNDSTRVLLDTDKWRAAKSLLLAMTADRRGSLQDHQSLSPMAPLLYDVFTYTVLSTTIAALRVLPVLVTHCIVSSSNPAAFPEYWEQALKEQSCVSIVSQAQRLSNRLYCAPEVFSMIPREGSDPDFDFDLVHQKTGIARRVPGDRYFFVKAYACSESAVMVTTDGDEAEALDGRHNGLLSHASGTWSRSSGVCTDSVLHHTPGAARRDFVCHDGYSDESSKLPASTI</sequence>
<feature type="region of interest" description="Disordered" evidence="1">
    <location>
        <begin position="1"/>
        <end position="25"/>
    </location>
</feature>
<reference evidence="3" key="1">
    <citation type="journal article" date="2012" name="PLoS Genet.">
        <title>The genomes of the fungal plant pathogens Cladosporium fulvum and Dothistroma septosporum reveal adaptation to different hosts and lifestyles but also signatures of common ancestry.</title>
        <authorList>
            <person name="de Wit P.J.G.M."/>
            <person name="van der Burgt A."/>
            <person name="Oekmen B."/>
            <person name="Stergiopoulos I."/>
            <person name="Abd-Elsalam K.A."/>
            <person name="Aerts A.L."/>
            <person name="Bahkali A.H."/>
            <person name="Beenen H.G."/>
            <person name="Chettri P."/>
            <person name="Cox M.P."/>
            <person name="Datema E."/>
            <person name="de Vries R.P."/>
            <person name="Dhillon B."/>
            <person name="Ganley A.R."/>
            <person name="Griffiths S.A."/>
            <person name="Guo Y."/>
            <person name="Hamelin R.C."/>
            <person name="Henrissat B."/>
            <person name="Kabir M.S."/>
            <person name="Jashni M.K."/>
            <person name="Kema G."/>
            <person name="Klaubauf S."/>
            <person name="Lapidus A."/>
            <person name="Levasseur A."/>
            <person name="Lindquist E."/>
            <person name="Mehrabi R."/>
            <person name="Ohm R.A."/>
            <person name="Owen T.J."/>
            <person name="Salamov A."/>
            <person name="Schwelm A."/>
            <person name="Schijlen E."/>
            <person name="Sun H."/>
            <person name="van den Burg H.A."/>
            <person name="van Ham R.C.H.J."/>
            <person name="Zhang S."/>
            <person name="Goodwin S.B."/>
            <person name="Grigoriev I.V."/>
            <person name="Collemare J."/>
            <person name="Bradshaw R.E."/>
        </authorList>
    </citation>
    <scope>NUCLEOTIDE SEQUENCE [LARGE SCALE GENOMIC DNA]</scope>
    <source>
        <strain evidence="3">NZE10 / CBS 128990</strain>
    </source>
</reference>
<evidence type="ECO:0000313" key="2">
    <source>
        <dbReference type="EMBL" id="EME47728.1"/>
    </source>
</evidence>
<organism evidence="2 3">
    <name type="scientific">Dothistroma septosporum (strain NZE10 / CBS 128990)</name>
    <name type="common">Red band needle blight fungus</name>
    <name type="synonym">Mycosphaerella pini</name>
    <dbReference type="NCBI Taxonomy" id="675120"/>
    <lineage>
        <taxon>Eukaryota</taxon>
        <taxon>Fungi</taxon>
        <taxon>Dikarya</taxon>
        <taxon>Ascomycota</taxon>
        <taxon>Pezizomycotina</taxon>
        <taxon>Dothideomycetes</taxon>
        <taxon>Dothideomycetidae</taxon>
        <taxon>Mycosphaerellales</taxon>
        <taxon>Mycosphaerellaceae</taxon>
        <taxon>Dothistroma</taxon>
    </lineage>
</organism>
<dbReference type="Proteomes" id="UP000016933">
    <property type="component" value="Unassembled WGS sequence"/>
</dbReference>
<dbReference type="AlphaFoldDB" id="N1PXL1"/>
<keyword evidence="3" id="KW-1185">Reference proteome</keyword>
<dbReference type="OrthoDB" id="10601951at2759"/>
<evidence type="ECO:0000256" key="1">
    <source>
        <dbReference type="SAM" id="MobiDB-lite"/>
    </source>
</evidence>
<name>N1PXL1_DOTSN</name>
<dbReference type="HOGENOM" id="CLU_871614_0_0_1"/>